<dbReference type="RefSeq" id="WP_307041702.1">
    <property type="nucleotide sequence ID" value="NZ_JAUSYY010000001.1"/>
</dbReference>
<reference evidence="1 2" key="1">
    <citation type="submission" date="2023-07" db="EMBL/GenBank/DDBJ databases">
        <title>Comparative genomics of wheat-associated soil bacteria to identify genetic determinants of phenazine resistance.</title>
        <authorList>
            <person name="Mouncey N."/>
        </authorList>
    </citation>
    <scope>NUCLEOTIDE SEQUENCE [LARGE SCALE GENOMIC DNA]</scope>
    <source>
        <strain evidence="1 2">V3I3</strain>
    </source>
</reference>
<dbReference type="Proteomes" id="UP001239083">
    <property type="component" value="Unassembled WGS sequence"/>
</dbReference>
<dbReference type="EMBL" id="JAUSYY010000001">
    <property type="protein sequence ID" value="MDQ0894448.1"/>
    <property type="molecule type" value="Genomic_DNA"/>
</dbReference>
<gene>
    <name evidence="1" type="ORF">QFZ26_002003</name>
</gene>
<proteinExistence type="predicted"/>
<name>A0ABU0R8P8_9MICO</name>
<protein>
    <recommendedName>
        <fullName evidence="3">Ribbon-helix-helix CopG family protein</fullName>
    </recommendedName>
</protein>
<evidence type="ECO:0008006" key="3">
    <source>
        <dbReference type="Google" id="ProtNLM"/>
    </source>
</evidence>
<evidence type="ECO:0000313" key="1">
    <source>
        <dbReference type="EMBL" id="MDQ0894448.1"/>
    </source>
</evidence>
<sequence length="108" mass="12082">MNVTVTLPDRVWARLASIADEKGVKVADLIADGVHRIVEPPKTPRRFVSPIPDPKLRTMIRDLRVLHRSVADISNTLQLDAHRVAATVRDLGFETKRGRPRTNGRKAS</sequence>
<evidence type="ECO:0000313" key="2">
    <source>
        <dbReference type="Proteomes" id="UP001239083"/>
    </source>
</evidence>
<comment type="caution">
    <text evidence="1">The sequence shown here is derived from an EMBL/GenBank/DDBJ whole genome shotgun (WGS) entry which is preliminary data.</text>
</comment>
<accession>A0ABU0R8P8</accession>
<organism evidence="1 2">
    <name type="scientific">Agromyces ramosus</name>
    <dbReference type="NCBI Taxonomy" id="33879"/>
    <lineage>
        <taxon>Bacteria</taxon>
        <taxon>Bacillati</taxon>
        <taxon>Actinomycetota</taxon>
        <taxon>Actinomycetes</taxon>
        <taxon>Micrococcales</taxon>
        <taxon>Microbacteriaceae</taxon>
        <taxon>Agromyces</taxon>
    </lineage>
</organism>
<keyword evidence="2" id="KW-1185">Reference proteome</keyword>